<keyword evidence="2" id="KW-1185">Reference proteome</keyword>
<dbReference type="AlphaFoldDB" id="A0AA41Q4A9"/>
<protein>
    <submittedName>
        <fullName evidence="1">Uncharacterized protein</fullName>
    </submittedName>
</protein>
<proteinExistence type="predicted"/>
<evidence type="ECO:0000313" key="1">
    <source>
        <dbReference type="EMBL" id="MCF2530947.1"/>
    </source>
</evidence>
<reference evidence="1" key="1">
    <citation type="submission" date="2022-01" db="EMBL/GenBank/DDBJ databases">
        <title>Genome-Based Taxonomic Classification of the Phylum Actinobacteria.</title>
        <authorList>
            <person name="Gao Y."/>
        </authorList>
    </citation>
    <scope>NUCLEOTIDE SEQUENCE</scope>
    <source>
        <strain evidence="1">KLBMP 8922</strain>
    </source>
</reference>
<evidence type="ECO:0000313" key="2">
    <source>
        <dbReference type="Proteomes" id="UP001165378"/>
    </source>
</evidence>
<gene>
    <name evidence="1" type="ORF">LZ495_27550</name>
</gene>
<organism evidence="1 2">
    <name type="scientific">Yinghuangia soli</name>
    <dbReference type="NCBI Taxonomy" id="2908204"/>
    <lineage>
        <taxon>Bacteria</taxon>
        <taxon>Bacillati</taxon>
        <taxon>Actinomycetota</taxon>
        <taxon>Actinomycetes</taxon>
        <taxon>Kitasatosporales</taxon>
        <taxon>Streptomycetaceae</taxon>
        <taxon>Yinghuangia</taxon>
    </lineage>
</organism>
<name>A0AA41Q4A9_9ACTN</name>
<comment type="caution">
    <text evidence="1">The sequence shown here is derived from an EMBL/GenBank/DDBJ whole genome shotgun (WGS) entry which is preliminary data.</text>
</comment>
<dbReference type="EMBL" id="JAKFHA010000019">
    <property type="protein sequence ID" value="MCF2530947.1"/>
    <property type="molecule type" value="Genomic_DNA"/>
</dbReference>
<sequence>MARFDGMREHLETWRKLLTQLGATEISYRNAVCRQTARAGWTGMTSGVADDSLERVAGRIGIAAVEAKSIHTALVPVADEFQRLQNLLNGVLGRAQLDGLSVTAQGEAFTVATSSSTPLMAPDAAAAVQTKLDSYRVEIEGILRQATEADARFAGVLASLLPGEVNGADYAASLQNVKDDLRRAAGLQGAGPIPPA</sequence>
<accession>A0AA41Q4A9</accession>
<dbReference type="Proteomes" id="UP001165378">
    <property type="component" value="Unassembled WGS sequence"/>
</dbReference>
<dbReference type="RefSeq" id="WP_235055614.1">
    <property type="nucleotide sequence ID" value="NZ_JAKFHA010000019.1"/>
</dbReference>